<dbReference type="Pfam" id="PF00400">
    <property type="entry name" value="WD40"/>
    <property type="match status" value="1"/>
</dbReference>
<dbReference type="PANTHER" id="PTHR19855">
    <property type="entry name" value="WD40 REPEAT PROTEIN 12, 37"/>
    <property type="match status" value="1"/>
</dbReference>
<dbReference type="InterPro" id="IPR015943">
    <property type="entry name" value="WD40/YVTN_repeat-like_dom_sf"/>
</dbReference>
<dbReference type="InterPro" id="IPR036047">
    <property type="entry name" value="F-box-like_dom_sf"/>
</dbReference>
<protein>
    <recommendedName>
        <fullName evidence="4">F-box domain-containing protein</fullName>
    </recommendedName>
</protein>
<dbReference type="InterPro" id="IPR036322">
    <property type="entry name" value="WD40_repeat_dom_sf"/>
</dbReference>
<dbReference type="PROSITE" id="PS50294">
    <property type="entry name" value="WD_REPEATS_REGION"/>
    <property type="match status" value="1"/>
</dbReference>
<reference evidence="5 6" key="1">
    <citation type="journal article" date="2024" name="Plant J.">
        <title>Genome sequences and population genomics reveal climatic adaptation and genomic divergence between two closely related sweetgum species.</title>
        <authorList>
            <person name="Xu W.Q."/>
            <person name="Ren C.Q."/>
            <person name="Zhang X.Y."/>
            <person name="Comes H.P."/>
            <person name="Liu X.H."/>
            <person name="Li Y.G."/>
            <person name="Kettle C.J."/>
            <person name="Jalonen R."/>
            <person name="Gaisberger H."/>
            <person name="Ma Y.Z."/>
            <person name="Qiu Y.X."/>
        </authorList>
    </citation>
    <scope>NUCLEOTIDE SEQUENCE [LARGE SCALE GENOMIC DNA]</scope>
    <source>
        <strain evidence="5">Hangzhou</strain>
    </source>
</reference>
<keyword evidence="6" id="KW-1185">Reference proteome</keyword>
<evidence type="ECO:0000259" key="4">
    <source>
        <dbReference type="PROSITE" id="PS50181"/>
    </source>
</evidence>
<sequence length="264" mass="29489">MAFECQESTEVCFTKKLLNSIDNSWKEEVESNQISTSTDNHIATFDSKPETEAKEVVDPKPTLKVYPNKGSTSSNCSNLLPSNDVLSHCRRSITDLPPALISEILNCLDPKELGIVSCVSSTLYRLASEHHVWKEFYCERWGLPVVPMPQSSAYPDEKSWRELFVEREFRSKTFMGRFSVDVLYGHTEAVRTVFLLASAKLIFTSGYDSIVRTWDMEDGLSIASSRPLGCTIRAVAADTKLLIAGGTDGFIHCWKAVEGISVFV</sequence>
<name>A0AAP0RL19_LIQFO</name>
<dbReference type="Gene3D" id="1.20.1280.50">
    <property type="match status" value="1"/>
</dbReference>
<evidence type="ECO:0000256" key="2">
    <source>
        <dbReference type="ARBA" id="ARBA00022737"/>
    </source>
</evidence>
<dbReference type="PROSITE" id="PS00678">
    <property type="entry name" value="WD_REPEATS_1"/>
    <property type="match status" value="1"/>
</dbReference>
<dbReference type="PROSITE" id="PS50082">
    <property type="entry name" value="WD_REPEATS_2"/>
    <property type="match status" value="1"/>
</dbReference>
<dbReference type="InterPro" id="IPR001810">
    <property type="entry name" value="F-box_dom"/>
</dbReference>
<gene>
    <name evidence="5" type="ORF">L1049_012793</name>
</gene>
<dbReference type="Pfam" id="PF12937">
    <property type="entry name" value="F-box-like"/>
    <property type="match status" value="1"/>
</dbReference>
<dbReference type="Proteomes" id="UP001415857">
    <property type="component" value="Unassembled WGS sequence"/>
</dbReference>
<keyword evidence="1 3" id="KW-0853">WD repeat</keyword>
<dbReference type="SMART" id="SM00320">
    <property type="entry name" value="WD40"/>
    <property type="match status" value="2"/>
</dbReference>
<evidence type="ECO:0000256" key="3">
    <source>
        <dbReference type="PROSITE-ProRule" id="PRU00221"/>
    </source>
</evidence>
<dbReference type="AlphaFoldDB" id="A0AAP0RL19"/>
<accession>A0AAP0RL19</accession>
<proteinExistence type="predicted"/>
<dbReference type="EMBL" id="JBBPBK010000008">
    <property type="protein sequence ID" value="KAK9279118.1"/>
    <property type="molecule type" value="Genomic_DNA"/>
</dbReference>
<dbReference type="SUPFAM" id="SSF81383">
    <property type="entry name" value="F-box domain"/>
    <property type="match status" value="1"/>
</dbReference>
<evidence type="ECO:0000313" key="6">
    <source>
        <dbReference type="Proteomes" id="UP001415857"/>
    </source>
</evidence>
<evidence type="ECO:0000256" key="1">
    <source>
        <dbReference type="ARBA" id="ARBA00022574"/>
    </source>
</evidence>
<dbReference type="Gene3D" id="2.130.10.10">
    <property type="entry name" value="YVTN repeat-like/Quinoprotein amine dehydrogenase"/>
    <property type="match status" value="1"/>
</dbReference>
<dbReference type="PROSITE" id="PS50181">
    <property type="entry name" value="FBOX"/>
    <property type="match status" value="1"/>
</dbReference>
<dbReference type="InterPro" id="IPR019775">
    <property type="entry name" value="WD40_repeat_CS"/>
</dbReference>
<feature type="repeat" description="WD" evidence="3">
    <location>
        <begin position="183"/>
        <end position="224"/>
    </location>
</feature>
<evidence type="ECO:0000313" key="5">
    <source>
        <dbReference type="EMBL" id="KAK9279118.1"/>
    </source>
</evidence>
<dbReference type="InterPro" id="IPR001680">
    <property type="entry name" value="WD40_rpt"/>
</dbReference>
<dbReference type="PANTHER" id="PTHR19855:SF19">
    <property type="entry name" value="OS04G0619700 PROTEIN"/>
    <property type="match status" value="1"/>
</dbReference>
<keyword evidence="2" id="KW-0677">Repeat</keyword>
<dbReference type="SMART" id="SM00256">
    <property type="entry name" value="FBOX"/>
    <property type="match status" value="1"/>
</dbReference>
<organism evidence="5 6">
    <name type="scientific">Liquidambar formosana</name>
    <name type="common">Formosan gum</name>
    <dbReference type="NCBI Taxonomy" id="63359"/>
    <lineage>
        <taxon>Eukaryota</taxon>
        <taxon>Viridiplantae</taxon>
        <taxon>Streptophyta</taxon>
        <taxon>Embryophyta</taxon>
        <taxon>Tracheophyta</taxon>
        <taxon>Spermatophyta</taxon>
        <taxon>Magnoliopsida</taxon>
        <taxon>eudicotyledons</taxon>
        <taxon>Gunneridae</taxon>
        <taxon>Pentapetalae</taxon>
        <taxon>Saxifragales</taxon>
        <taxon>Altingiaceae</taxon>
        <taxon>Liquidambar</taxon>
    </lineage>
</organism>
<comment type="caution">
    <text evidence="5">The sequence shown here is derived from an EMBL/GenBank/DDBJ whole genome shotgun (WGS) entry which is preliminary data.</text>
</comment>
<feature type="domain" description="F-box" evidence="4">
    <location>
        <begin position="90"/>
        <end position="136"/>
    </location>
</feature>
<dbReference type="SUPFAM" id="SSF50978">
    <property type="entry name" value="WD40 repeat-like"/>
    <property type="match status" value="1"/>
</dbReference>